<dbReference type="SUPFAM" id="SSF161111">
    <property type="entry name" value="Cation efflux protein transmembrane domain-like"/>
    <property type="match status" value="1"/>
</dbReference>
<feature type="transmembrane region" description="Helical" evidence="6">
    <location>
        <begin position="115"/>
        <end position="136"/>
    </location>
</feature>
<evidence type="ECO:0000256" key="2">
    <source>
        <dbReference type="ARBA" id="ARBA00022448"/>
    </source>
</evidence>
<feature type="transmembrane region" description="Helical" evidence="6">
    <location>
        <begin position="45"/>
        <end position="63"/>
    </location>
</feature>
<dbReference type="InterPro" id="IPR002524">
    <property type="entry name" value="Cation_efflux"/>
</dbReference>
<evidence type="ECO:0000256" key="4">
    <source>
        <dbReference type="ARBA" id="ARBA00022989"/>
    </source>
</evidence>
<keyword evidence="3 6" id="KW-0812">Transmembrane</keyword>
<feature type="transmembrane region" description="Helical" evidence="6">
    <location>
        <begin position="191"/>
        <end position="216"/>
    </location>
</feature>
<dbReference type="InterPro" id="IPR045316">
    <property type="entry name" value="Msc2-like"/>
</dbReference>
<evidence type="ECO:0000256" key="1">
    <source>
        <dbReference type="ARBA" id="ARBA00004141"/>
    </source>
</evidence>
<dbReference type="InterPro" id="IPR027469">
    <property type="entry name" value="Cation_efflux_TMD_sf"/>
</dbReference>
<evidence type="ECO:0000313" key="8">
    <source>
        <dbReference type="EMBL" id="NDV34242.1"/>
    </source>
</evidence>
<dbReference type="GO" id="GO:0006882">
    <property type="term" value="P:intracellular zinc ion homeostasis"/>
    <property type="evidence" value="ECO:0007669"/>
    <property type="project" value="InterPro"/>
</dbReference>
<dbReference type="GO" id="GO:0016020">
    <property type="term" value="C:membrane"/>
    <property type="evidence" value="ECO:0007669"/>
    <property type="project" value="UniProtKB-SubCell"/>
</dbReference>
<proteinExistence type="predicted"/>
<name>A0A6B2LAZ5_9EUKA</name>
<feature type="domain" description="Cation efflux protein transmembrane" evidence="7">
    <location>
        <begin position="15"/>
        <end position="213"/>
    </location>
</feature>
<dbReference type="Pfam" id="PF01545">
    <property type="entry name" value="Cation_efflux"/>
    <property type="match status" value="1"/>
</dbReference>
<keyword evidence="5 6" id="KW-0472">Membrane</keyword>
<dbReference type="GO" id="GO:0005385">
    <property type="term" value="F:zinc ion transmembrane transporter activity"/>
    <property type="evidence" value="ECO:0007669"/>
    <property type="project" value="InterPro"/>
</dbReference>
<organism evidence="8">
    <name type="scientific">Arcella intermedia</name>
    <dbReference type="NCBI Taxonomy" id="1963864"/>
    <lineage>
        <taxon>Eukaryota</taxon>
        <taxon>Amoebozoa</taxon>
        <taxon>Tubulinea</taxon>
        <taxon>Elardia</taxon>
        <taxon>Arcellinida</taxon>
        <taxon>Sphaerothecina</taxon>
        <taxon>Arcellidae</taxon>
        <taxon>Arcella</taxon>
    </lineage>
</organism>
<dbReference type="InterPro" id="IPR058533">
    <property type="entry name" value="Cation_efflux_TM"/>
</dbReference>
<dbReference type="PANTHER" id="PTHR45755:SF2">
    <property type="entry name" value="ZINC TRANSPORTER PROTEIN DDB_G0269332-RELATED"/>
    <property type="match status" value="1"/>
</dbReference>
<evidence type="ECO:0000256" key="5">
    <source>
        <dbReference type="ARBA" id="ARBA00023136"/>
    </source>
</evidence>
<dbReference type="NCBIfam" id="TIGR01297">
    <property type="entry name" value="CDF"/>
    <property type="match status" value="1"/>
</dbReference>
<dbReference type="AlphaFoldDB" id="A0A6B2LAZ5"/>
<keyword evidence="2" id="KW-0813">Transport</keyword>
<dbReference type="GO" id="GO:0031410">
    <property type="term" value="C:cytoplasmic vesicle"/>
    <property type="evidence" value="ECO:0007669"/>
    <property type="project" value="TreeGrafter"/>
</dbReference>
<feature type="transmembrane region" description="Helical" evidence="6">
    <location>
        <begin position="84"/>
        <end position="103"/>
    </location>
</feature>
<dbReference type="EMBL" id="GIBP01005273">
    <property type="protein sequence ID" value="NDV34242.1"/>
    <property type="molecule type" value="Transcribed_RNA"/>
</dbReference>
<dbReference type="PANTHER" id="PTHR45755">
    <property type="match status" value="1"/>
</dbReference>
<dbReference type="GO" id="GO:0005794">
    <property type="term" value="C:Golgi apparatus"/>
    <property type="evidence" value="ECO:0007669"/>
    <property type="project" value="TreeGrafter"/>
</dbReference>
<protein>
    <recommendedName>
        <fullName evidence="7">Cation efflux protein transmembrane domain-containing protein</fullName>
    </recommendedName>
</protein>
<sequence>MWHIMRADEELSRMFVFSMVLLVIAVGELATSAYSGNLSIGLSGFRSAFDGFAIFISMVSFLVSKWKSSVSFSYGLERVEVLAVFTNSVFVIFVCVYVLLEAFERYLEDHSFTTSHTMAVSSLSFLAHLYGVLYFQEQMQMRSESVVTQSKSWLREMWSLAIDLFPAASTFLGCVVYDSMEIPSVDPFLCFLNVIILFLNAYPHVLACINVLLLGVPKSIQHIVEQNLKDASSIEGVIDIQRSHFWTCSPGVYVGSLNIRIRPDSNEQSILRQIRAIYAPYIKHLTIQLQKWNPNN</sequence>
<keyword evidence="4 6" id="KW-1133">Transmembrane helix</keyword>
<feature type="transmembrane region" description="Helical" evidence="6">
    <location>
        <begin position="157"/>
        <end position="179"/>
    </location>
</feature>
<evidence type="ECO:0000259" key="7">
    <source>
        <dbReference type="Pfam" id="PF01545"/>
    </source>
</evidence>
<dbReference type="Gene3D" id="1.20.1510.10">
    <property type="entry name" value="Cation efflux protein transmembrane domain"/>
    <property type="match status" value="1"/>
</dbReference>
<evidence type="ECO:0000256" key="6">
    <source>
        <dbReference type="SAM" id="Phobius"/>
    </source>
</evidence>
<reference evidence="8" key="1">
    <citation type="journal article" date="2020" name="J. Eukaryot. Microbiol.">
        <title>De novo Sequencing, Assembly and Annotation of the Transcriptome for the Free-Living Testate Amoeba Arcella intermedia.</title>
        <authorList>
            <person name="Ribeiro G.M."/>
            <person name="Porfirio-Sousa A.L."/>
            <person name="Maurer-Alcala X.X."/>
            <person name="Katz L.A."/>
            <person name="Lahr D.J.G."/>
        </authorList>
    </citation>
    <scope>NUCLEOTIDE SEQUENCE</scope>
</reference>
<evidence type="ECO:0000256" key="3">
    <source>
        <dbReference type="ARBA" id="ARBA00022692"/>
    </source>
</evidence>
<accession>A0A6B2LAZ5</accession>
<dbReference type="GO" id="GO:1904257">
    <property type="term" value="P:zinc ion import into Golgi lumen"/>
    <property type="evidence" value="ECO:0007669"/>
    <property type="project" value="TreeGrafter"/>
</dbReference>
<comment type="subcellular location">
    <subcellularLocation>
        <location evidence="1">Membrane</location>
        <topology evidence="1">Multi-pass membrane protein</topology>
    </subcellularLocation>
</comment>